<dbReference type="AlphaFoldDB" id="A0A8B8GU70"/>
<dbReference type="OrthoDB" id="6630767at2759"/>
<proteinExistence type="predicted"/>
<reference evidence="3 4" key="1">
    <citation type="submission" date="2025-04" db="UniProtKB">
        <authorList>
            <consortium name="RefSeq"/>
        </authorList>
    </citation>
    <scope>IDENTIFICATION</scope>
    <source>
        <tissue evidence="3 4">Whole body</tissue>
    </source>
</reference>
<feature type="domain" description="Reverse transcriptase" evidence="1">
    <location>
        <begin position="41"/>
        <end position="109"/>
    </location>
</feature>
<evidence type="ECO:0000313" key="2">
    <source>
        <dbReference type="Proteomes" id="UP000694846"/>
    </source>
</evidence>
<protein>
    <submittedName>
        <fullName evidence="3 4">Uncharacterized protein LOC112694562</fullName>
    </submittedName>
</protein>
<keyword evidence="2" id="KW-1185">Reference proteome</keyword>
<name>A0A8B8GU70_9HEMI</name>
<dbReference type="GeneID" id="112694562"/>
<dbReference type="InterPro" id="IPR000477">
    <property type="entry name" value="RT_dom"/>
</dbReference>
<sequence>MYACYNNGLYSGYLIREQYARTRVFQHACILKEDILLDKDKNSFLSNKQFGFLKGKSTSDAHFFLNKYVHEHLDQNNKVLGTICLDTEKAFDCVNHQLLLKKLNYAGIRGIANKLISS</sequence>
<evidence type="ECO:0000259" key="1">
    <source>
        <dbReference type="Pfam" id="PF00078"/>
    </source>
</evidence>
<gene>
    <name evidence="3 4" type="primary">LOC112694562</name>
</gene>
<dbReference type="Pfam" id="PF00078">
    <property type="entry name" value="RVT_1"/>
    <property type="match status" value="1"/>
</dbReference>
<evidence type="ECO:0000313" key="3">
    <source>
        <dbReference type="RefSeq" id="XP_025425856.1"/>
    </source>
</evidence>
<accession>A0A8B8GU70</accession>
<dbReference type="PANTHER" id="PTHR19446">
    <property type="entry name" value="REVERSE TRANSCRIPTASES"/>
    <property type="match status" value="1"/>
</dbReference>
<organism evidence="2 4">
    <name type="scientific">Sipha flava</name>
    <name type="common">yellow sugarcane aphid</name>
    <dbReference type="NCBI Taxonomy" id="143950"/>
    <lineage>
        <taxon>Eukaryota</taxon>
        <taxon>Metazoa</taxon>
        <taxon>Ecdysozoa</taxon>
        <taxon>Arthropoda</taxon>
        <taxon>Hexapoda</taxon>
        <taxon>Insecta</taxon>
        <taxon>Pterygota</taxon>
        <taxon>Neoptera</taxon>
        <taxon>Paraneoptera</taxon>
        <taxon>Hemiptera</taxon>
        <taxon>Sternorrhyncha</taxon>
        <taxon>Aphidomorpha</taxon>
        <taxon>Aphidoidea</taxon>
        <taxon>Aphididae</taxon>
        <taxon>Sipha</taxon>
    </lineage>
</organism>
<evidence type="ECO:0000313" key="4">
    <source>
        <dbReference type="RefSeq" id="XP_025425857.1"/>
    </source>
</evidence>
<dbReference type="RefSeq" id="XP_025425856.1">
    <property type="nucleotide sequence ID" value="XM_025570071.1"/>
</dbReference>
<dbReference type="RefSeq" id="XP_025425857.1">
    <property type="nucleotide sequence ID" value="XM_025570072.1"/>
</dbReference>
<dbReference type="Proteomes" id="UP000694846">
    <property type="component" value="Unplaced"/>
</dbReference>